<organism evidence="1 2">
    <name type="scientific">Candidatus Daviesbacteria bacterium RIFCSPHIGHO2_01_FULL_40_11</name>
    <dbReference type="NCBI Taxonomy" id="1797762"/>
    <lineage>
        <taxon>Bacteria</taxon>
        <taxon>Candidatus Daviesiibacteriota</taxon>
    </lineage>
</organism>
<protein>
    <recommendedName>
        <fullName evidence="3">Shikimate kinase</fullName>
    </recommendedName>
</protein>
<evidence type="ECO:0008006" key="3">
    <source>
        <dbReference type="Google" id="ProtNLM"/>
    </source>
</evidence>
<gene>
    <name evidence="1" type="ORF">A2867_03250</name>
</gene>
<dbReference type="SUPFAM" id="SSF52540">
    <property type="entry name" value="P-loop containing nucleoside triphosphate hydrolases"/>
    <property type="match status" value="1"/>
</dbReference>
<evidence type="ECO:0000313" key="2">
    <source>
        <dbReference type="Proteomes" id="UP000177555"/>
    </source>
</evidence>
<dbReference type="Pfam" id="PF13671">
    <property type="entry name" value="AAA_33"/>
    <property type="match status" value="1"/>
</dbReference>
<reference evidence="1 2" key="1">
    <citation type="journal article" date="2016" name="Nat. Commun.">
        <title>Thousands of microbial genomes shed light on interconnected biogeochemical processes in an aquifer system.</title>
        <authorList>
            <person name="Anantharaman K."/>
            <person name="Brown C.T."/>
            <person name="Hug L.A."/>
            <person name="Sharon I."/>
            <person name="Castelle C.J."/>
            <person name="Probst A.J."/>
            <person name="Thomas B.C."/>
            <person name="Singh A."/>
            <person name="Wilkins M.J."/>
            <person name="Karaoz U."/>
            <person name="Brodie E.L."/>
            <person name="Williams K.H."/>
            <person name="Hubbard S.S."/>
            <person name="Banfield J.F."/>
        </authorList>
    </citation>
    <scope>NUCLEOTIDE SEQUENCE [LARGE SCALE GENOMIC DNA]</scope>
</reference>
<dbReference type="AlphaFoldDB" id="A0A1F5JL21"/>
<proteinExistence type="predicted"/>
<comment type="caution">
    <text evidence="1">The sequence shown here is derived from an EMBL/GenBank/DDBJ whole genome shotgun (WGS) entry which is preliminary data.</text>
</comment>
<evidence type="ECO:0000313" key="1">
    <source>
        <dbReference type="EMBL" id="OGE29343.1"/>
    </source>
</evidence>
<dbReference type="EMBL" id="MFCP01000007">
    <property type="protein sequence ID" value="OGE29343.1"/>
    <property type="molecule type" value="Genomic_DNA"/>
</dbReference>
<dbReference type="InterPro" id="IPR027417">
    <property type="entry name" value="P-loop_NTPase"/>
</dbReference>
<accession>A0A1F5JL21</accession>
<name>A0A1F5JL21_9BACT</name>
<sequence length="181" mass="21122">MKLIIIDGSPASGKTTLGKLLVEELGARGDKARFLDWDDYVEAVNPTWVWDNKQNEERDKGIAGASLANDTDKYLKQNFIVITVGTFLIKRDLIRYLSNLKTNIPVYLYHLNVSLSLRRKRNHKREYNPLLDLEKDQRERDAIKKWYGHVYENINSPKEDAKNLLKLVRNNQGHLDLLKFR</sequence>
<dbReference type="Gene3D" id="3.40.50.300">
    <property type="entry name" value="P-loop containing nucleotide triphosphate hydrolases"/>
    <property type="match status" value="1"/>
</dbReference>
<dbReference type="Proteomes" id="UP000177555">
    <property type="component" value="Unassembled WGS sequence"/>
</dbReference>